<dbReference type="EMBL" id="CP022604">
    <property type="protein sequence ID" value="ASV85811.1"/>
    <property type="molecule type" value="Genomic_DNA"/>
</dbReference>
<evidence type="ECO:0000313" key="16">
    <source>
        <dbReference type="EMBL" id="ASV87227.1"/>
    </source>
</evidence>
<keyword evidence="2" id="KW-0812">Transmembrane</keyword>
<evidence type="ECO:0000313" key="9">
    <source>
        <dbReference type="EMBL" id="ASV86223.1"/>
    </source>
</evidence>
<feature type="compositionally biased region" description="Basic residues" evidence="1">
    <location>
        <begin position="43"/>
        <end position="52"/>
    </location>
</feature>
<evidence type="ECO:0000313" key="15">
    <source>
        <dbReference type="EMBL" id="ASV87210.1"/>
    </source>
</evidence>
<dbReference type="GO" id="GO:0003677">
    <property type="term" value="F:DNA binding"/>
    <property type="evidence" value="ECO:0007669"/>
    <property type="project" value="InterPro"/>
</dbReference>
<dbReference type="KEGG" id="och:CES85_0981"/>
<dbReference type="EMBL" id="CP022604">
    <property type="protein sequence ID" value="ASV85377.1"/>
    <property type="molecule type" value="Genomic_DNA"/>
</dbReference>
<evidence type="ECO:0000313" key="13">
    <source>
        <dbReference type="EMBL" id="ASV86958.1"/>
    </source>
</evidence>
<dbReference type="EMBL" id="CP022604">
    <property type="protein sequence ID" value="ASV85848.1"/>
    <property type="molecule type" value="Genomic_DNA"/>
</dbReference>
<evidence type="ECO:0000313" key="18">
    <source>
        <dbReference type="EMBL" id="ASV87446.1"/>
    </source>
</evidence>
<feature type="domain" description="Transposase IS4-like" evidence="3">
    <location>
        <begin position="68"/>
        <end position="197"/>
    </location>
</feature>
<dbReference type="EMBL" id="CP022604">
    <property type="protein sequence ID" value="ASV86223.1"/>
    <property type="molecule type" value="Genomic_DNA"/>
</dbReference>
<dbReference type="InterPro" id="IPR002559">
    <property type="entry name" value="Transposase_11"/>
</dbReference>
<dbReference type="KEGG" id="och:CES85_0133"/>
<feature type="region of interest" description="Disordered" evidence="1">
    <location>
        <begin position="33"/>
        <end position="52"/>
    </location>
</feature>
<dbReference type="Proteomes" id="UP000215256">
    <property type="component" value="Chromosome 1"/>
</dbReference>
<dbReference type="EMBL" id="CP022604">
    <property type="protein sequence ID" value="ASV85899.1"/>
    <property type="molecule type" value="Genomic_DNA"/>
</dbReference>
<dbReference type="KEGG" id="och:CES85_2411"/>
<evidence type="ECO:0000259" key="3">
    <source>
        <dbReference type="Pfam" id="PF01609"/>
    </source>
</evidence>
<dbReference type="KEGG" id="och:CES85_0900"/>
<dbReference type="KEGG" id="och:CES85_2485"/>
<evidence type="ECO:0000313" key="12">
    <source>
        <dbReference type="EMBL" id="ASV86723.1"/>
    </source>
</evidence>
<dbReference type="KEGG" id="och:CES85_0119"/>
<evidence type="ECO:0000313" key="11">
    <source>
        <dbReference type="EMBL" id="ASV86697.1"/>
    </source>
</evidence>
<dbReference type="EMBL" id="CP022604">
    <property type="protein sequence ID" value="ASV86958.1"/>
    <property type="molecule type" value="Genomic_DNA"/>
</dbReference>
<dbReference type="Pfam" id="PF01609">
    <property type="entry name" value="DDE_Tnp_1"/>
    <property type="match status" value="1"/>
</dbReference>
<evidence type="ECO:0000313" key="10">
    <source>
        <dbReference type="EMBL" id="ASV86446.1"/>
    </source>
</evidence>
<evidence type="ECO:0000313" key="14">
    <source>
        <dbReference type="EMBL" id="ASV87017.1"/>
    </source>
</evidence>
<evidence type="ECO:0000256" key="2">
    <source>
        <dbReference type="SAM" id="Phobius"/>
    </source>
</evidence>
<dbReference type="EMBL" id="CP022604">
    <property type="protein sequence ID" value="ASV87446.1"/>
    <property type="molecule type" value="Genomic_DNA"/>
</dbReference>
<protein>
    <submittedName>
        <fullName evidence="15">Transposase DDE domain protein</fullName>
    </submittedName>
</protein>
<evidence type="ECO:0000313" key="8">
    <source>
        <dbReference type="EMBL" id="ASV85899.1"/>
    </source>
</evidence>
<sequence length="204" mass="23029">MAGLPRCLRSLDNHLQSFPSLVCQRHMAATIRSTGADDQSRHSHDRQHHRKGAPICCWRKRGAEAQAIGRSRGGRSTKIHAVVDGCGRPVALRITPGQRGDAPIAIPLLEPLPPSNLCAADTAYDSNALRDFLKARGTEPVIPNNPTRKRIKPFNPIAYRRRNIIERTFCRLKDWRRVATRYDKLMLNFTATCYIAAIVTWWLN</sequence>
<dbReference type="GO" id="GO:0006313">
    <property type="term" value="P:DNA transposition"/>
    <property type="evidence" value="ECO:0007669"/>
    <property type="project" value="InterPro"/>
</dbReference>
<dbReference type="EMBL" id="CP022604">
    <property type="protein sequence ID" value="ASV87391.1"/>
    <property type="molecule type" value="Genomic_DNA"/>
</dbReference>
<feature type="transmembrane region" description="Helical" evidence="2">
    <location>
        <begin position="185"/>
        <end position="203"/>
    </location>
</feature>
<dbReference type="KEGG" id="och:CES85_1712"/>
<organism evidence="15 19">
    <name type="scientific">Ochrobactrum quorumnocens</name>
    <dbReference type="NCBI Taxonomy" id="271865"/>
    <lineage>
        <taxon>Bacteria</taxon>
        <taxon>Pseudomonadati</taxon>
        <taxon>Pseudomonadota</taxon>
        <taxon>Alphaproteobacteria</taxon>
        <taxon>Hyphomicrobiales</taxon>
        <taxon>Brucellaceae</taxon>
        <taxon>Brucella/Ochrobactrum group</taxon>
        <taxon>Ochrobactrum</taxon>
    </lineage>
</organism>
<accession>A0A248UKZ0</accession>
<evidence type="ECO:0000313" key="17">
    <source>
        <dbReference type="EMBL" id="ASV87391.1"/>
    </source>
</evidence>
<evidence type="ECO:0000313" key="7">
    <source>
        <dbReference type="EMBL" id="ASV85848.1"/>
    </source>
</evidence>
<dbReference type="EMBL" id="CP022604">
    <property type="protein sequence ID" value="ASV87017.1"/>
    <property type="molecule type" value="Genomic_DNA"/>
</dbReference>
<dbReference type="KEGG" id="och:CES85_0077"/>
<evidence type="ECO:0000313" key="4">
    <source>
        <dbReference type="EMBL" id="ASV85377.1"/>
    </source>
</evidence>
<reference evidence="15 19" key="1">
    <citation type="submission" date="2017-07" db="EMBL/GenBank/DDBJ databases">
        <title>Phylogenetic study on the rhizospheric bacterium Ochrobactrum sp. A44.</title>
        <authorList>
            <person name="Krzyzanowska D.M."/>
            <person name="Ossowicki A."/>
            <person name="Rajewska M."/>
            <person name="Maciag T."/>
            <person name="Kaczynski Z."/>
            <person name="Czerwicka M."/>
            <person name="Jafra S."/>
        </authorList>
    </citation>
    <scope>NUCLEOTIDE SEQUENCE [LARGE SCALE GENOMIC DNA]</scope>
    <source>
        <strain evidence="15 19">A44</strain>
    </source>
</reference>
<gene>
    <name evidence="18" type="ORF">CES85_0077</name>
    <name evidence="13" type="ORF">CES85_0119</name>
    <name evidence="4" type="ORF">CES85_0133</name>
    <name evidence="12" type="ORF">CES85_0265</name>
    <name evidence="8" type="ORF">CES85_0390</name>
    <name evidence="17" type="ORF">CES85_0416</name>
    <name evidence="5" type="ORF">CES85_0727</name>
    <name evidence="10" type="ORF">CES85_0900</name>
    <name evidence="15" type="ORF">CES85_0981</name>
    <name evidence="6" type="ORF">CES85_1005</name>
    <name evidence="9" type="ORF">CES85_1712</name>
    <name evidence="14" type="ORF">CES85_2045</name>
    <name evidence="11" type="ORF">CES85_2411</name>
    <name evidence="7" type="ORF">CES85_2485</name>
    <name evidence="16" type="ORF">CES85_2701</name>
</gene>
<keyword evidence="2" id="KW-0472">Membrane</keyword>
<dbReference type="EMBL" id="CP022604">
    <property type="protein sequence ID" value="ASV86723.1"/>
    <property type="molecule type" value="Genomic_DNA"/>
</dbReference>
<evidence type="ECO:0000256" key="1">
    <source>
        <dbReference type="SAM" id="MobiDB-lite"/>
    </source>
</evidence>
<dbReference type="KEGG" id="och:CES85_0390"/>
<dbReference type="KEGG" id="och:CES85_1005"/>
<dbReference type="EMBL" id="CP022604">
    <property type="protein sequence ID" value="ASV86697.1"/>
    <property type="molecule type" value="Genomic_DNA"/>
</dbReference>
<evidence type="ECO:0000313" key="5">
    <source>
        <dbReference type="EMBL" id="ASV85678.1"/>
    </source>
</evidence>
<keyword evidence="2" id="KW-1133">Transmembrane helix</keyword>
<dbReference type="GO" id="GO:0004803">
    <property type="term" value="F:transposase activity"/>
    <property type="evidence" value="ECO:0007669"/>
    <property type="project" value="InterPro"/>
</dbReference>
<dbReference type="KEGG" id="och:CES85_0416"/>
<dbReference type="NCBIfam" id="NF033580">
    <property type="entry name" value="transpos_IS5_3"/>
    <property type="match status" value="1"/>
</dbReference>
<dbReference type="KEGG" id="och:CES85_2045"/>
<evidence type="ECO:0000313" key="6">
    <source>
        <dbReference type="EMBL" id="ASV85811.1"/>
    </source>
</evidence>
<dbReference type="PANTHER" id="PTHR30007:SF1">
    <property type="entry name" value="BLR1914 PROTEIN"/>
    <property type="match status" value="1"/>
</dbReference>
<dbReference type="EMBL" id="CP022604">
    <property type="protein sequence ID" value="ASV86446.1"/>
    <property type="molecule type" value="Genomic_DNA"/>
</dbReference>
<proteinExistence type="predicted"/>
<dbReference type="KEGG" id="och:CES85_0727"/>
<dbReference type="KEGG" id="och:CES85_0265"/>
<name>A0A248UKZ0_9HYPH</name>
<dbReference type="KEGG" id="och:CES85_2701"/>
<evidence type="ECO:0000313" key="19">
    <source>
        <dbReference type="Proteomes" id="UP000215256"/>
    </source>
</evidence>
<dbReference type="EMBL" id="CP022604">
    <property type="protein sequence ID" value="ASV87227.1"/>
    <property type="molecule type" value="Genomic_DNA"/>
</dbReference>
<dbReference type="PANTHER" id="PTHR30007">
    <property type="entry name" value="PHP DOMAIN PROTEIN"/>
    <property type="match status" value="1"/>
</dbReference>
<dbReference type="AlphaFoldDB" id="A0A248UKZ0"/>
<dbReference type="EMBL" id="CP022604">
    <property type="protein sequence ID" value="ASV87210.1"/>
    <property type="molecule type" value="Genomic_DNA"/>
</dbReference>
<dbReference type="EMBL" id="CP022604">
    <property type="protein sequence ID" value="ASV85678.1"/>
    <property type="molecule type" value="Genomic_DNA"/>
</dbReference>